<dbReference type="InterPro" id="IPR039442">
    <property type="entry name" value="Mrr-like_dom"/>
</dbReference>
<reference evidence="2" key="1">
    <citation type="submission" date="2020-10" db="EMBL/GenBank/DDBJ databases">
        <authorList>
            <person name="Castelo-Branco R."/>
            <person name="Eusebio N."/>
            <person name="Adriana R."/>
            <person name="Vieira A."/>
            <person name="Brugerolle De Fraissinette N."/>
            <person name="Rezende De Castro R."/>
            <person name="Schneider M.P."/>
            <person name="Vasconcelos V."/>
            <person name="Leao P.N."/>
        </authorList>
    </citation>
    <scope>NUCLEOTIDE SEQUENCE</scope>
    <source>
        <strain evidence="2">LEGE 06105</strain>
    </source>
</reference>
<gene>
    <name evidence="2" type="ORF">IQ247_29470</name>
</gene>
<dbReference type="Proteomes" id="UP000620559">
    <property type="component" value="Unassembled WGS sequence"/>
</dbReference>
<dbReference type="SUPFAM" id="SSF52980">
    <property type="entry name" value="Restriction endonuclease-like"/>
    <property type="match status" value="1"/>
</dbReference>
<name>A0A8J7F791_9CYAN</name>
<keyword evidence="2" id="KW-0378">Hydrolase</keyword>
<evidence type="ECO:0000259" key="1">
    <source>
        <dbReference type="Pfam" id="PF13156"/>
    </source>
</evidence>
<keyword evidence="2" id="KW-0255">Endonuclease</keyword>
<dbReference type="GO" id="GO:0004519">
    <property type="term" value="F:endonuclease activity"/>
    <property type="evidence" value="ECO:0007669"/>
    <property type="project" value="UniProtKB-KW"/>
</dbReference>
<dbReference type="InterPro" id="IPR011335">
    <property type="entry name" value="Restrct_endonuc-II-like"/>
</dbReference>
<dbReference type="AlphaFoldDB" id="A0A8J7F791"/>
<dbReference type="Pfam" id="PF13156">
    <property type="entry name" value="Mrr_cat_2"/>
    <property type="match status" value="1"/>
</dbReference>
<dbReference type="RefSeq" id="WP_193925478.1">
    <property type="nucleotide sequence ID" value="NZ_JADEWL010000198.1"/>
</dbReference>
<organism evidence="2 3">
    <name type="scientific">Plectonema cf. radiosum LEGE 06105</name>
    <dbReference type="NCBI Taxonomy" id="945769"/>
    <lineage>
        <taxon>Bacteria</taxon>
        <taxon>Bacillati</taxon>
        <taxon>Cyanobacteriota</taxon>
        <taxon>Cyanophyceae</taxon>
        <taxon>Oscillatoriophycideae</taxon>
        <taxon>Oscillatoriales</taxon>
        <taxon>Microcoleaceae</taxon>
        <taxon>Plectonema</taxon>
    </lineage>
</organism>
<evidence type="ECO:0000313" key="2">
    <source>
        <dbReference type="EMBL" id="MBE9216735.1"/>
    </source>
</evidence>
<evidence type="ECO:0000313" key="3">
    <source>
        <dbReference type="Proteomes" id="UP000620559"/>
    </source>
</evidence>
<comment type="caution">
    <text evidence="2">The sequence shown here is derived from an EMBL/GenBank/DDBJ whole genome shotgun (WGS) entry which is preliminary data.</text>
</comment>
<feature type="domain" description="Mrr-like" evidence="1">
    <location>
        <begin position="29"/>
        <end position="109"/>
    </location>
</feature>
<protein>
    <submittedName>
        <fullName evidence="2">Restriction endonuclease</fullName>
    </submittedName>
</protein>
<dbReference type="EMBL" id="JADEWL010000198">
    <property type="protein sequence ID" value="MBE9216735.1"/>
    <property type="molecule type" value="Genomic_DNA"/>
</dbReference>
<proteinExistence type="predicted"/>
<accession>A0A8J7F791</accession>
<sequence length="331" mass="38861">MPIPSTSDLPKPKSWHEFEDIVWELYTRQWQDPHAQRYGRSGQAQNGIDIYGQQNSSSNYIAIQCKCYAEKKLNLQKIATEVTKADSFSSLISEYLIVTTESRDTKIQDIIRILNDERKLENKFRVHIVFWEDLCSYLAHPDNYDLLKKYYSEWEQIFANHQGIEEQKATSTRYLLSLDIQQDCKWLQELLDHNEQSYLAQKWQSCFRENRGIWQNIPSRTLLTQSINGELIQYIQGFYKNLDSIEEKCRDFLTLKLKVQPLEEKPKYESGILIFGTMHPPAWAEKYVTEQDVIALLNSKKLNAMKLKNLKKTIQTALDSGNQIIDRLSPH</sequence>
<keyword evidence="2" id="KW-0540">Nuclease</keyword>
<keyword evidence="3" id="KW-1185">Reference proteome</keyword>